<evidence type="ECO:0000256" key="1">
    <source>
        <dbReference type="SAM" id="MobiDB-lite"/>
    </source>
</evidence>
<name>A0ABQ2GY98_9DEIO</name>
<comment type="caution">
    <text evidence="2">The sequence shown here is derived from an EMBL/GenBank/DDBJ whole genome shotgun (WGS) entry which is preliminary data.</text>
</comment>
<reference evidence="3" key="1">
    <citation type="journal article" date="2019" name="Int. J. Syst. Evol. Microbiol.">
        <title>The Global Catalogue of Microorganisms (GCM) 10K type strain sequencing project: providing services to taxonomists for standard genome sequencing and annotation.</title>
        <authorList>
            <consortium name="The Broad Institute Genomics Platform"/>
            <consortium name="The Broad Institute Genome Sequencing Center for Infectious Disease"/>
            <person name="Wu L."/>
            <person name="Ma J."/>
        </authorList>
    </citation>
    <scope>NUCLEOTIDE SEQUENCE [LARGE SCALE GENOMIC DNA]</scope>
    <source>
        <strain evidence="3">JCM 15443</strain>
    </source>
</reference>
<feature type="compositionally biased region" description="Gly residues" evidence="1">
    <location>
        <begin position="66"/>
        <end position="75"/>
    </location>
</feature>
<organism evidence="2 3">
    <name type="scientific">Deinococcus aerophilus</name>
    <dbReference type="NCBI Taxonomy" id="522488"/>
    <lineage>
        <taxon>Bacteria</taxon>
        <taxon>Thermotogati</taxon>
        <taxon>Deinococcota</taxon>
        <taxon>Deinococci</taxon>
        <taxon>Deinococcales</taxon>
        <taxon>Deinococcaceae</taxon>
        <taxon>Deinococcus</taxon>
    </lineage>
</organism>
<feature type="region of interest" description="Disordered" evidence="1">
    <location>
        <begin position="39"/>
        <end position="75"/>
    </location>
</feature>
<feature type="compositionally biased region" description="Basic and acidic residues" evidence="1">
    <location>
        <begin position="39"/>
        <end position="52"/>
    </location>
</feature>
<keyword evidence="3" id="KW-1185">Reference proteome</keyword>
<evidence type="ECO:0000313" key="3">
    <source>
        <dbReference type="Proteomes" id="UP000661918"/>
    </source>
</evidence>
<dbReference type="EMBL" id="BMOM01000038">
    <property type="protein sequence ID" value="GGM19900.1"/>
    <property type="molecule type" value="Genomic_DNA"/>
</dbReference>
<evidence type="ECO:0000313" key="2">
    <source>
        <dbReference type="EMBL" id="GGM19900.1"/>
    </source>
</evidence>
<accession>A0ABQ2GY98</accession>
<sequence length="75" mass="8396">MNSPPTFNLLHEPWIPVRPLNGGAVREVGLRELLLHARTYSRIDDPSPKETPPDALAPLTRRPAEYGGGWTSRPR</sequence>
<protein>
    <submittedName>
        <fullName evidence="2">Uncharacterized protein</fullName>
    </submittedName>
</protein>
<dbReference type="Pfam" id="PF09481">
    <property type="entry name" value="CRISPR_Cse1"/>
    <property type="match status" value="1"/>
</dbReference>
<gene>
    <name evidence="2" type="ORF">GCM10010841_29910</name>
</gene>
<proteinExistence type="predicted"/>
<dbReference type="InterPro" id="IPR013381">
    <property type="entry name" value="CRISPR-assoc_prot_Cse1"/>
</dbReference>
<dbReference type="Proteomes" id="UP000661918">
    <property type="component" value="Unassembled WGS sequence"/>
</dbReference>